<dbReference type="RefSeq" id="WP_207646485.1">
    <property type="nucleotide sequence ID" value="NZ_FMWL01000025.1"/>
</dbReference>
<feature type="non-terminal residue" evidence="3">
    <location>
        <position position="1"/>
    </location>
</feature>
<keyword evidence="1" id="KW-0812">Transmembrane</keyword>
<dbReference type="Proteomes" id="UP000199208">
    <property type="component" value="Unassembled WGS sequence"/>
</dbReference>
<dbReference type="PANTHER" id="PTHR10900">
    <property type="entry name" value="PERIOSTIN-RELATED"/>
    <property type="match status" value="1"/>
</dbReference>
<dbReference type="PANTHER" id="PTHR10900:SF77">
    <property type="entry name" value="FI19380P1"/>
    <property type="match status" value="1"/>
</dbReference>
<dbReference type="Pfam" id="PF02469">
    <property type="entry name" value="Fasciclin"/>
    <property type="match status" value="1"/>
</dbReference>
<evidence type="ECO:0000313" key="4">
    <source>
        <dbReference type="Proteomes" id="UP000199208"/>
    </source>
</evidence>
<sequence length="192" mass="20205">LVPSTFKLNPEPEVPATVVDVALSNSDFSMLVSLLQKADLVSALQGEGPFTVFAPTNAAFEKLLAALNISASELMNQPDLAKVLLYHVVSGKVMSTDLSNGLEAPTLNGEAIKFDLSSGVKVNQSSVTAADIEAGNGVIHVVDTVLVPQNFTYQEVEVQNDIPKTGAVGLTPFVFAGIMTLAGAGMMKKRMK</sequence>
<reference evidence="3 4" key="1">
    <citation type="submission" date="2016-10" db="EMBL/GenBank/DDBJ databases">
        <authorList>
            <person name="de Groot N.N."/>
        </authorList>
    </citation>
    <scope>NUCLEOTIDE SEQUENCE [LARGE SCALE GENOMIC DNA]</scope>
    <source>
        <strain evidence="3 4">DSM 2784</strain>
    </source>
</reference>
<proteinExistence type="predicted"/>
<dbReference type="InterPro" id="IPR036378">
    <property type="entry name" value="FAS1_dom_sf"/>
</dbReference>
<dbReference type="FunFam" id="2.30.180.10:FF:000032">
    <property type="entry name" value="Fasciclin domain-containing protein, putative"/>
    <property type="match status" value="1"/>
</dbReference>
<dbReference type="PROSITE" id="PS50213">
    <property type="entry name" value="FAS1"/>
    <property type="match status" value="1"/>
</dbReference>
<keyword evidence="1" id="KW-1133">Transmembrane helix</keyword>
<dbReference type="Gene3D" id="2.30.180.10">
    <property type="entry name" value="FAS1 domain"/>
    <property type="match status" value="1"/>
</dbReference>
<evidence type="ECO:0000313" key="3">
    <source>
        <dbReference type="EMBL" id="SCZ81848.1"/>
    </source>
</evidence>
<keyword evidence="4" id="KW-1185">Reference proteome</keyword>
<gene>
    <name evidence="3" type="ORF">SAMN03080599_03093</name>
</gene>
<dbReference type="AlphaFoldDB" id="A0A1G5S6K6"/>
<dbReference type="EMBL" id="FMWL01000025">
    <property type="protein sequence ID" value="SCZ81848.1"/>
    <property type="molecule type" value="Genomic_DNA"/>
</dbReference>
<dbReference type="InterPro" id="IPR000782">
    <property type="entry name" value="FAS1_domain"/>
</dbReference>
<dbReference type="SMART" id="SM00554">
    <property type="entry name" value="FAS1"/>
    <property type="match status" value="1"/>
</dbReference>
<protein>
    <submittedName>
        <fullName evidence="3">LPXTG-motif cell wall anchor domain-containing protein</fullName>
    </submittedName>
</protein>
<dbReference type="GO" id="GO:0005615">
    <property type="term" value="C:extracellular space"/>
    <property type="evidence" value="ECO:0007669"/>
    <property type="project" value="TreeGrafter"/>
</dbReference>
<evidence type="ECO:0000256" key="1">
    <source>
        <dbReference type="SAM" id="Phobius"/>
    </source>
</evidence>
<dbReference type="SUPFAM" id="SSF82153">
    <property type="entry name" value="FAS1 domain"/>
    <property type="match status" value="1"/>
</dbReference>
<organism evidence="3 4">
    <name type="scientific">Acidaminobacter hydrogenoformans DSM 2784</name>
    <dbReference type="NCBI Taxonomy" id="1120920"/>
    <lineage>
        <taxon>Bacteria</taxon>
        <taxon>Bacillati</taxon>
        <taxon>Bacillota</taxon>
        <taxon>Clostridia</taxon>
        <taxon>Peptostreptococcales</taxon>
        <taxon>Acidaminobacteraceae</taxon>
        <taxon>Acidaminobacter</taxon>
    </lineage>
</organism>
<dbReference type="NCBIfam" id="TIGR01167">
    <property type="entry name" value="LPXTG_anchor"/>
    <property type="match status" value="1"/>
</dbReference>
<name>A0A1G5S6K6_9FIRM</name>
<dbReference type="InterPro" id="IPR050904">
    <property type="entry name" value="Adhesion/Biosynth-related"/>
</dbReference>
<evidence type="ECO:0000259" key="2">
    <source>
        <dbReference type="PROSITE" id="PS50213"/>
    </source>
</evidence>
<feature type="domain" description="FAS1" evidence="2">
    <location>
        <begin position="15"/>
        <end position="146"/>
    </location>
</feature>
<keyword evidence="1" id="KW-0472">Membrane</keyword>
<feature type="transmembrane region" description="Helical" evidence="1">
    <location>
        <begin position="167"/>
        <end position="187"/>
    </location>
</feature>
<accession>A0A1G5S6K6</accession>